<dbReference type="RefSeq" id="WP_176162148.1">
    <property type="nucleotide sequence ID" value="NZ_CP054929.1"/>
</dbReference>
<protein>
    <recommendedName>
        <fullName evidence="5">Peptidase M64</fullName>
    </recommendedName>
</protein>
<dbReference type="GO" id="GO:0008237">
    <property type="term" value="F:metallopeptidase activity"/>
    <property type="evidence" value="ECO:0007669"/>
    <property type="project" value="InterPro"/>
</dbReference>
<evidence type="ECO:0000313" key="3">
    <source>
        <dbReference type="EMBL" id="QKW50412.1"/>
    </source>
</evidence>
<sequence>MPRRARARIRTTAIAAGVTAVAVLAGTASAAGGAAGQRPGAAGGERTHEVEYFSGPGGHGRHVRVSAEPPERIARAQQPLAAAERAGDGDVTPIVENGSTADKLDVVVVGDGYTAAEQADFHADARAKWQQVSAVAPYDAYRGLFNVWAVDAVSNDSGVSGDPTQSVVKDTALGSYFWCDGLERLLCVDTDKVESYAAKAPAADLVIVVSNAAKYGGAGYNDVSSGPGYDGIATVSSDHPDSAQVAVHETGHSLGKLADEYVYDEYGTYPGPEPTDANISTLSASAMAAQRVKWYRWLGQQSPDGGVVGAYEGGGYYPRGLNRPTENSIMRTLGREFNLPGREAMVAGFYRHASVLASDVPTDRPLTRGQRVSVRVPASASVRWYVDGREVRRARDKQTVTPASLGVRPGGHGQRITVRATDGTAAVRDPELRKLLTDSRSWRVRG</sequence>
<feature type="region of interest" description="Disordered" evidence="1">
    <location>
        <begin position="31"/>
        <end position="64"/>
    </location>
</feature>
<dbReference type="Pfam" id="PF09471">
    <property type="entry name" value="Peptidase_M64"/>
    <property type="match status" value="2"/>
</dbReference>
<gene>
    <name evidence="3" type="ORF">HUT08_13690</name>
</gene>
<dbReference type="AlphaFoldDB" id="A0A7H8N7N2"/>
<proteinExistence type="predicted"/>
<reference evidence="3 4" key="1">
    <citation type="submission" date="2020-06" db="EMBL/GenBank/DDBJ databases">
        <title>Genome mining for natural products.</title>
        <authorList>
            <person name="Zhang B."/>
            <person name="Shi J."/>
            <person name="Ge H."/>
        </authorList>
    </citation>
    <scope>NUCLEOTIDE SEQUENCE [LARGE SCALE GENOMIC DNA]</scope>
    <source>
        <strain evidence="3 4">NA00687</strain>
    </source>
</reference>
<dbReference type="InterPro" id="IPR019026">
    <property type="entry name" value="Peptidase_M64_IgA"/>
</dbReference>
<dbReference type="Proteomes" id="UP000509303">
    <property type="component" value="Chromosome"/>
</dbReference>
<evidence type="ECO:0000256" key="1">
    <source>
        <dbReference type="SAM" id="MobiDB-lite"/>
    </source>
</evidence>
<dbReference type="Gene3D" id="3.40.390.10">
    <property type="entry name" value="Collagenase (Catalytic Domain)"/>
    <property type="match status" value="1"/>
</dbReference>
<evidence type="ECO:0000313" key="4">
    <source>
        <dbReference type="Proteomes" id="UP000509303"/>
    </source>
</evidence>
<feature type="signal peptide" evidence="2">
    <location>
        <begin position="1"/>
        <end position="30"/>
    </location>
</feature>
<accession>A0A7H8N7N2</accession>
<dbReference type="EMBL" id="CP054929">
    <property type="protein sequence ID" value="QKW50412.1"/>
    <property type="molecule type" value="Genomic_DNA"/>
</dbReference>
<name>A0A7H8N7N2_9ACTN</name>
<keyword evidence="2" id="KW-0732">Signal</keyword>
<evidence type="ECO:0008006" key="5">
    <source>
        <dbReference type="Google" id="ProtNLM"/>
    </source>
</evidence>
<organism evidence="3 4">
    <name type="scientific">Streptomyces buecherae</name>
    <dbReference type="NCBI Taxonomy" id="2763006"/>
    <lineage>
        <taxon>Bacteria</taxon>
        <taxon>Bacillati</taxon>
        <taxon>Actinomycetota</taxon>
        <taxon>Actinomycetes</taxon>
        <taxon>Kitasatosporales</taxon>
        <taxon>Streptomycetaceae</taxon>
        <taxon>Streptomyces</taxon>
    </lineage>
</organism>
<dbReference type="InterPro" id="IPR024079">
    <property type="entry name" value="MetalloPept_cat_dom_sf"/>
</dbReference>
<feature type="chain" id="PRO_5028959204" description="Peptidase M64" evidence="2">
    <location>
        <begin position="31"/>
        <end position="446"/>
    </location>
</feature>
<keyword evidence="4" id="KW-1185">Reference proteome</keyword>
<evidence type="ECO:0000256" key="2">
    <source>
        <dbReference type="SAM" id="SignalP"/>
    </source>
</evidence>
<feature type="compositionally biased region" description="Low complexity" evidence="1">
    <location>
        <begin position="31"/>
        <end position="40"/>
    </location>
</feature>